<accession>A0A4R7S0W8</accession>
<dbReference type="NCBIfam" id="NF002014">
    <property type="entry name" value="PRK00819.1-4"/>
    <property type="match status" value="1"/>
</dbReference>
<dbReference type="GO" id="GO:0006388">
    <property type="term" value="P:tRNA splicing, via endonucleolytic cleavage and ligation"/>
    <property type="evidence" value="ECO:0007669"/>
    <property type="project" value="UniProtKB-UniRule"/>
</dbReference>
<dbReference type="RefSeq" id="WP_133795026.1">
    <property type="nucleotide sequence ID" value="NZ_SOCA01000003.1"/>
</dbReference>
<dbReference type="Gene3D" id="3.20.170.30">
    <property type="match status" value="1"/>
</dbReference>
<reference evidence="6 7" key="1">
    <citation type="submission" date="2019-03" db="EMBL/GenBank/DDBJ databases">
        <title>Genomic Encyclopedia of Archaeal and Bacterial Type Strains, Phase II (KMG-II): from individual species to whole genera.</title>
        <authorList>
            <person name="Goeker M."/>
        </authorList>
    </citation>
    <scope>NUCLEOTIDE SEQUENCE [LARGE SCALE GENOMIC DNA]</scope>
    <source>
        <strain evidence="6 7">ATCC 25309</strain>
    </source>
</reference>
<dbReference type="SUPFAM" id="SSF56399">
    <property type="entry name" value="ADP-ribosylation"/>
    <property type="match status" value="1"/>
</dbReference>
<keyword evidence="2 5" id="KW-0808">Transferase</keyword>
<evidence type="ECO:0000256" key="4">
    <source>
        <dbReference type="ARBA" id="ARBA00025212"/>
    </source>
</evidence>
<name>A0A4R7S0W8_9BACT</name>
<evidence type="ECO:0000256" key="5">
    <source>
        <dbReference type="HAMAP-Rule" id="MF_00299"/>
    </source>
</evidence>
<dbReference type="Gene3D" id="1.10.10.970">
    <property type="entry name" value="RNA 2'-phosphotransferase, Tpt1/KptA family, N-terminal domain"/>
    <property type="match status" value="1"/>
</dbReference>
<protein>
    <recommendedName>
        <fullName evidence="5">Probable RNA 2'-phosphotransferase</fullName>
        <ecNumber evidence="5">2.7.1.-</ecNumber>
    </recommendedName>
</protein>
<dbReference type="PANTHER" id="PTHR12684">
    <property type="entry name" value="PUTATIVE PHOSPHOTRANSFERASE"/>
    <property type="match status" value="1"/>
</dbReference>
<dbReference type="GO" id="GO:0003950">
    <property type="term" value="F:NAD+ poly-ADP-ribosyltransferase activity"/>
    <property type="evidence" value="ECO:0007669"/>
    <property type="project" value="InterPro"/>
</dbReference>
<keyword evidence="7" id="KW-1185">Reference proteome</keyword>
<dbReference type="AlphaFoldDB" id="A0A4R7S0W8"/>
<dbReference type="InterPro" id="IPR042080">
    <property type="entry name" value="RNA_2'-PTrans_N"/>
</dbReference>
<comment type="caution">
    <text evidence="6">The sequence shown here is derived from an EMBL/GenBank/DDBJ whole genome shotgun (WGS) entry which is preliminary data.</text>
</comment>
<dbReference type="GO" id="GO:0000215">
    <property type="term" value="F:tRNA 2'-phosphotransferase activity"/>
    <property type="evidence" value="ECO:0007669"/>
    <property type="project" value="TreeGrafter"/>
</dbReference>
<dbReference type="OrthoDB" id="4537997at2"/>
<evidence type="ECO:0000256" key="1">
    <source>
        <dbReference type="ARBA" id="ARBA00009836"/>
    </source>
</evidence>
<gene>
    <name evidence="5" type="primary">kptA</name>
    <name evidence="6" type="ORF">EI77_01933</name>
</gene>
<evidence type="ECO:0000313" key="6">
    <source>
        <dbReference type="EMBL" id="TDU70815.1"/>
    </source>
</evidence>
<dbReference type="InterPro" id="IPR022928">
    <property type="entry name" value="RNA_2'-PTrans_KptA"/>
</dbReference>
<evidence type="ECO:0000256" key="3">
    <source>
        <dbReference type="ARBA" id="ARBA00023027"/>
    </source>
</evidence>
<comment type="function">
    <text evidence="4 5">Removes the 2'-phosphate from RNA via an intermediate in which the phosphate is ADP-ribosylated by NAD followed by a presumed transesterification to release the RNA and generate ADP-ribose 1''-2''-cyclic phosphate (APPR&gt;P). May function as an ADP-ribosylase.</text>
</comment>
<dbReference type="PANTHER" id="PTHR12684:SF2">
    <property type="entry name" value="TRNA 2'-PHOSPHOTRANSFERASE 1"/>
    <property type="match status" value="1"/>
</dbReference>
<proteinExistence type="inferred from homology"/>
<comment type="similarity">
    <text evidence="1 5">Belongs to the KptA/TPT1 family.</text>
</comment>
<dbReference type="InterPro" id="IPR042081">
    <property type="entry name" value="RNA_2'-PTrans_C"/>
</dbReference>
<dbReference type="EMBL" id="SOCA01000003">
    <property type="protein sequence ID" value="TDU70815.1"/>
    <property type="molecule type" value="Genomic_DNA"/>
</dbReference>
<dbReference type="HAMAP" id="MF_00299">
    <property type="entry name" value="KptA"/>
    <property type="match status" value="1"/>
</dbReference>
<keyword evidence="3 5" id="KW-0520">NAD</keyword>
<evidence type="ECO:0000313" key="7">
    <source>
        <dbReference type="Proteomes" id="UP000295662"/>
    </source>
</evidence>
<dbReference type="Proteomes" id="UP000295662">
    <property type="component" value="Unassembled WGS sequence"/>
</dbReference>
<dbReference type="Pfam" id="PF01885">
    <property type="entry name" value="PTS_2-RNA"/>
    <property type="match status" value="1"/>
</dbReference>
<sequence length="181" mass="20294">MNDELTTRRSKFLSLVLRHEPERAGLRLDSAGWVSVTDLLAGCATAGRPVTLEELDHVVKTNAKKRFEFSADGTRIRASQGHSVEVELEYAAKVPPTVLYHGTATRFLDSIREKGLLKMQRHHVHLSAETQVTLQVGARHGIPVLLHVHAEAMHQQGYVFYQSTNGVWLVEHVPVEFIVFP</sequence>
<dbReference type="EC" id="2.7.1.-" evidence="5"/>
<organism evidence="6 7">
    <name type="scientific">Prosthecobacter fusiformis</name>
    <dbReference type="NCBI Taxonomy" id="48464"/>
    <lineage>
        <taxon>Bacteria</taxon>
        <taxon>Pseudomonadati</taxon>
        <taxon>Verrucomicrobiota</taxon>
        <taxon>Verrucomicrobiia</taxon>
        <taxon>Verrucomicrobiales</taxon>
        <taxon>Verrucomicrobiaceae</taxon>
        <taxon>Prosthecobacter</taxon>
    </lineage>
</organism>
<dbReference type="InterPro" id="IPR002745">
    <property type="entry name" value="Ptrans_KptA/Tpt1"/>
</dbReference>
<evidence type="ECO:0000256" key="2">
    <source>
        <dbReference type="ARBA" id="ARBA00022679"/>
    </source>
</evidence>